<keyword evidence="3" id="KW-1185">Reference proteome</keyword>
<evidence type="ECO:0000256" key="1">
    <source>
        <dbReference type="SAM" id="Coils"/>
    </source>
</evidence>
<sequence>MIIQEFEDRLQTFSKTVDQEEARRDLIRDNLRKQEASLKAIETKEKLLNGVVILLQKAADYSRTQAKRQIEDIVTQSIAYIMQNSSKFTVDLLEKRDLPIAEFYVESDYGDYSVKTKPEQSRGGGVVDIVSLALRIAFLENHRPKIEGPLFLDEPGKHISNDYIFNMGEFLKECSRLFNRQIIMVTHDDYLTNICDKGFRVDIRNGKSSVRAIINDESDSIG</sequence>
<dbReference type="SUPFAM" id="SSF52540">
    <property type="entry name" value="P-loop containing nucleoside triphosphate hydrolases"/>
    <property type="match status" value="1"/>
</dbReference>
<dbReference type="PATRIC" id="fig|755172.3.peg.1533"/>
<dbReference type="AlphaFoldDB" id="A0A134ABL7"/>
<dbReference type="Proteomes" id="UP000070442">
    <property type="component" value="Unassembled WGS sequence"/>
</dbReference>
<dbReference type="STRING" id="755172.HMPREF1863_01573"/>
<evidence type="ECO:0008006" key="4">
    <source>
        <dbReference type="Google" id="ProtNLM"/>
    </source>
</evidence>
<evidence type="ECO:0000313" key="3">
    <source>
        <dbReference type="Proteomes" id="UP000070442"/>
    </source>
</evidence>
<dbReference type="EMBL" id="LSDG01000045">
    <property type="protein sequence ID" value="KXB65065.1"/>
    <property type="molecule type" value="Genomic_DNA"/>
</dbReference>
<name>A0A134ABL7_9FIRM</name>
<dbReference type="Gene3D" id="3.40.50.300">
    <property type="entry name" value="P-loop containing nucleotide triphosphate hydrolases"/>
    <property type="match status" value="1"/>
</dbReference>
<dbReference type="RefSeq" id="WP_068369256.1">
    <property type="nucleotide sequence ID" value="NZ_CAMQER010000104.1"/>
</dbReference>
<reference evidence="3" key="1">
    <citation type="submission" date="2016-01" db="EMBL/GenBank/DDBJ databases">
        <authorList>
            <person name="Mitreva M."/>
            <person name="Pepin K.H."/>
            <person name="Mihindukulasuriya K.A."/>
            <person name="Fulton R."/>
            <person name="Fronick C."/>
            <person name="O'Laughlin M."/>
            <person name="Miner T."/>
            <person name="Herter B."/>
            <person name="Rosa B.A."/>
            <person name="Cordes M."/>
            <person name="Tomlinson C."/>
            <person name="Wollam A."/>
            <person name="Palsikar V.B."/>
            <person name="Mardis E.R."/>
            <person name="Wilson R.K."/>
        </authorList>
    </citation>
    <scope>NUCLEOTIDE SEQUENCE [LARGE SCALE GENOMIC DNA]</scope>
    <source>
        <strain evidence="3">DNF00729</strain>
    </source>
</reference>
<protein>
    <recommendedName>
        <fullName evidence="4">RecF/RecN/SMC protein</fullName>
    </recommendedName>
</protein>
<gene>
    <name evidence="2" type="ORF">HMPREF1863_01573</name>
</gene>
<keyword evidence="1" id="KW-0175">Coiled coil</keyword>
<proteinExistence type="predicted"/>
<organism evidence="2 3">
    <name type="scientific">Aedoeadaptatus coxii</name>
    <dbReference type="NCBI Taxonomy" id="755172"/>
    <lineage>
        <taxon>Bacteria</taxon>
        <taxon>Bacillati</taxon>
        <taxon>Bacillota</taxon>
        <taxon>Tissierellia</taxon>
        <taxon>Tissierellales</taxon>
        <taxon>Peptoniphilaceae</taxon>
        <taxon>Aedoeadaptatus</taxon>
    </lineage>
</organism>
<accession>A0A134ABL7</accession>
<comment type="caution">
    <text evidence="2">The sequence shown here is derived from an EMBL/GenBank/DDBJ whole genome shotgun (WGS) entry which is preliminary data.</text>
</comment>
<evidence type="ECO:0000313" key="2">
    <source>
        <dbReference type="EMBL" id="KXB65065.1"/>
    </source>
</evidence>
<dbReference type="InterPro" id="IPR027417">
    <property type="entry name" value="P-loop_NTPase"/>
</dbReference>
<feature type="coiled-coil region" evidence="1">
    <location>
        <begin position="3"/>
        <end position="44"/>
    </location>
</feature>